<feature type="transmembrane region" description="Helical" evidence="1">
    <location>
        <begin position="207"/>
        <end position="226"/>
    </location>
</feature>
<keyword evidence="1" id="KW-1133">Transmembrane helix</keyword>
<feature type="transmembrane region" description="Helical" evidence="1">
    <location>
        <begin position="33"/>
        <end position="58"/>
    </location>
</feature>
<proteinExistence type="predicted"/>
<evidence type="ECO:0000313" key="3">
    <source>
        <dbReference type="Proteomes" id="UP000077115"/>
    </source>
</evidence>
<dbReference type="AlphaFoldDB" id="A0A177WCL4"/>
<evidence type="ECO:0000313" key="2">
    <source>
        <dbReference type="EMBL" id="OAJ37492.1"/>
    </source>
</evidence>
<dbReference type="Proteomes" id="UP000077115">
    <property type="component" value="Unassembled WGS sequence"/>
</dbReference>
<reference evidence="2 3" key="1">
    <citation type="submission" date="2006-10" db="EMBL/GenBank/DDBJ databases">
        <title>The Genome Sequence of Batrachochytrium dendrobatidis JEL423.</title>
        <authorList>
            <consortium name="The Broad Institute Genome Sequencing Platform"/>
            <person name="Birren B."/>
            <person name="Lander E."/>
            <person name="Galagan J."/>
            <person name="Cuomo C."/>
            <person name="Devon K."/>
            <person name="Jaffe D."/>
            <person name="Butler J."/>
            <person name="Alvarez P."/>
            <person name="Gnerre S."/>
            <person name="Grabherr M."/>
            <person name="Kleber M."/>
            <person name="Mauceli E."/>
            <person name="Brockman W."/>
            <person name="Young S."/>
            <person name="LaButti K."/>
            <person name="Sykes S."/>
            <person name="DeCaprio D."/>
            <person name="Crawford M."/>
            <person name="Koehrsen M."/>
            <person name="Engels R."/>
            <person name="Montgomery P."/>
            <person name="Pearson M."/>
            <person name="Howarth C."/>
            <person name="Larson L."/>
            <person name="White J."/>
            <person name="O'Leary S."/>
            <person name="Kodira C."/>
            <person name="Zeng Q."/>
            <person name="Yandava C."/>
            <person name="Alvarado L."/>
            <person name="Longcore J."/>
            <person name="James T."/>
        </authorList>
    </citation>
    <scope>NUCLEOTIDE SEQUENCE [LARGE SCALE GENOMIC DNA]</scope>
    <source>
        <strain evidence="2 3">JEL423</strain>
    </source>
</reference>
<protein>
    <submittedName>
        <fullName evidence="2">Uncharacterized protein</fullName>
    </submittedName>
</protein>
<dbReference type="VEuPathDB" id="FungiDB:BDEG_21507"/>
<sequence length="227" mass="23571">MASCAPLDSGLLHSSISTPVTAAFGFKTKVLKFIIILKIAPSISITMLSLLVAVVLALSSCTVMAQTTKCGPTYALCMTNSDSFLSLTCMPLQATNATFYQDCRCYYYVNRANCYLQCPEDATVQAELSGSVNPSIVAECAAANLNPKSLPQPAPWQTWIAPSSTTRPPVATSATAVSNAASSQTAAAGAAASGSAKSSAFGRTESLSFMVTITSAMSIMAAIYMAI</sequence>
<keyword evidence="1" id="KW-0812">Transmembrane</keyword>
<dbReference type="EMBL" id="DS022300">
    <property type="protein sequence ID" value="OAJ37492.1"/>
    <property type="molecule type" value="Genomic_DNA"/>
</dbReference>
<keyword evidence="1" id="KW-0472">Membrane</keyword>
<gene>
    <name evidence="2" type="ORF">BDEG_21507</name>
</gene>
<evidence type="ECO:0000256" key="1">
    <source>
        <dbReference type="SAM" id="Phobius"/>
    </source>
</evidence>
<organism evidence="2 3">
    <name type="scientific">Batrachochytrium dendrobatidis (strain JEL423)</name>
    <dbReference type="NCBI Taxonomy" id="403673"/>
    <lineage>
        <taxon>Eukaryota</taxon>
        <taxon>Fungi</taxon>
        <taxon>Fungi incertae sedis</taxon>
        <taxon>Chytridiomycota</taxon>
        <taxon>Chytridiomycota incertae sedis</taxon>
        <taxon>Chytridiomycetes</taxon>
        <taxon>Rhizophydiales</taxon>
        <taxon>Rhizophydiales incertae sedis</taxon>
        <taxon>Batrachochytrium</taxon>
    </lineage>
</organism>
<accession>A0A177WCL4</accession>
<name>A0A177WCL4_BATDL</name>
<reference evidence="2 3" key="2">
    <citation type="submission" date="2016-05" db="EMBL/GenBank/DDBJ databases">
        <title>Lineage-specific infection strategies underlie the spectrum of fungal disease in amphibians.</title>
        <authorList>
            <person name="Cuomo C.A."/>
            <person name="Farrer R.A."/>
            <person name="James T."/>
            <person name="Longcore J."/>
            <person name="Birren B."/>
        </authorList>
    </citation>
    <scope>NUCLEOTIDE SEQUENCE [LARGE SCALE GENOMIC DNA]</scope>
    <source>
        <strain evidence="2 3">JEL423</strain>
    </source>
</reference>